<protein>
    <submittedName>
        <fullName evidence="3 4">F-box protein At1g61340-like</fullName>
    </submittedName>
</protein>
<evidence type="ECO:0000313" key="4">
    <source>
        <dbReference type="RefSeq" id="XP_039130727.1"/>
    </source>
</evidence>
<dbReference type="PANTHER" id="PTHR34049">
    <property type="entry name" value="F-BOX PROTEIN SKIP27"/>
    <property type="match status" value="1"/>
</dbReference>
<dbReference type="PANTHER" id="PTHR34049:SF1">
    <property type="entry name" value="F-BOX PROTEIN SKIP27"/>
    <property type="match status" value="1"/>
</dbReference>
<evidence type="ECO:0000313" key="2">
    <source>
        <dbReference type="Proteomes" id="UP001515500"/>
    </source>
</evidence>
<accession>A0AB40BVW9</accession>
<dbReference type="PROSITE" id="PS50181">
    <property type="entry name" value="FBOX"/>
    <property type="match status" value="1"/>
</dbReference>
<dbReference type="InterPro" id="IPR036047">
    <property type="entry name" value="F-box-like_dom_sf"/>
</dbReference>
<dbReference type="Pfam" id="PF00646">
    <property type="entry name" value="F-box"/>
    <property type="match status" value="1"/>
</dbReference>
<name>A0AB40BVW9_DIOCR</name>
<gene>
    <name evidence="3 4" type="primary">LOC120267093</name>
</gene>
<dbReference type="Proteomes" id="UP001515500">
    <property type="component" value="Chromosome 8"/>
</dbReference>
<dbReference type="CDD" id="cd09917">
    <property type="entry name" value="F-box_SF"/>
    <property type="match status" value="1"/>
</dbReference>
<reference evidence="3 4" key="1">
    <citation type="submission" date="2025-04" db="UniProtKB">
        <authorList>
            <consortium name="RefSeq"/>
        </authorList>
    </citation>
    <scope>IDENTIFICATION</scope>
</reference>
<sequence>MMLEKKYNTRSSQRELKCSGLEFVQKTCILGRKRVAVVSSMIEESTFASPVSTKMQKRLNHLEALPQDILVRVLCHVGHSDLRQLLLVSKSVQEATVIAKELHFTFSTPSKPKIRGDSGLGGGVETPDAPKRNRIAKSRLNDKKLASIAVALFVSPDN</sequence>
<keyword evidence="2" id="KW-1185">Reference proteome</keyword>
<dbReference type="RefSeq" id="XP_039130727.1">
    <property type="nucleotide sequence ID" value="XM_039274793.1"/>
</dbReference>
<dbReference type="InterPro" id="IPR001810">
    <property type="entry name" value="F-box_dom"/>
</dbReference>
<dbReference type="AlphaFoldDB" id="A0AB40BVW9"/>
<feature type="domain" description="F-box" evidence="1">
    <location>
        <begin position="59"/>
        <end position="107"/>
    </location>
</feature>
<dbReference type="RefSeq" id="XP_039130726.1">
    <property type="nucleotide sequence ID" value="XM_039274792.1"/>
</dbReference>
<proteinExistence type="predicted"/>
<dbReference type="InterPro" id="IPR045286">
    <property type="entry name" value="FBS1-like"/>
</dbReference>
<dbReference type="GeneID" id="120267093"/>
<evidence type="ECO:0000259" key="1">
    <source>
        <dbReference type="PROSITE" id="PS50181"/>
    </source>
</evidence>
<organism evidence="2 3">
    <name type="scientific">Dioscorea cayennensis subsp. rotundata</name>
    <name type="common">White Guinea yam</name>
    <name type="synonym">Dioscorea rotundata</name>
    <dbReference type="NCBI Taxonomy" id="55577"/>
    <lineage>
        <taxon>Eukaryota</taxon>
        <taxon>Viridiplantae</taxon>
        <taxon>Streptophyta</taxon>
        <taxon>Embryophyta</taxon>
        <taxon>Tracheophyta</taxon>
        <taxon>Spermatophyta</taxon>
        <taxon>Magnoliopsida</taxon>
        <taxon>Liliopsida</taxon>
        <taxon>Dioscoreales</taxon>
        <taxon>Dioscoreaceae</taxon>
        <taxon>Dioscorea</taxon>
    </lineage>
</organism>
<evidence type="ECO:0000313" key="3">
    <source>
        <dbReference type="RefSeq" id="XP_039130726.1"/>
    </source>
</evidence>
<dbReference type="SUPFAM" id="SSF81383">
    <property type="entry name" value="F-box domain"/>
    <property type="match status" value="1"/>
</dbReference>